<dbReference type="KEGG" id="mhev:MHEL_46150"/>
<evidence type="ECO:0000313" key="2">
    <source>
        <dbReference type="Proteomes" id="UP000467148"/>
    </source>
</evidence>
<evidence type="ECO:0000313" key="1">
    <source>
        <dbReference type="EMBL" id="BBY66372.1"/>
    </source>
</evidence>
<keyword evidence="2" id="KW-1185">Reference proteome</keyword>
<name>A0A7I7TAU1_9MYCO</name>
<dbReference type="AlphaFoldDB" id="A0A7I7TAU1"/>
<accession>A0A7I7TAU1</accession>
<dbReference type="InterPro" id="IPR011990">
    <property type="entry name" value="TPR-like_helical_dom_sf"/>
</dbReference>
<sequence length="923" mass="96649">MAAAQARGDDGAYITVAAALSELSEANSALDVLKNVSDARLRATALSRVAAAMVRGDSRDSAAELSDYAIALTSNIIDKNRRAGALAELAAEFGSMGDRARCGRAAMEAVAIADPRYTDYSEDLAMAAAAIAELGDGQTAVYLGSRVTNDSRSKIYARVAFALAKIGDSELAGRVVAIVPDDHWRMRTLIEVTATTAIPTDGAAAQLNSALFRIDKKQQGRVSALVAAAQALADAGRFDWIELLASLISDSDPRRIDLLAGLAEALTRAGDLATARRIGEIIGATPGSVRPLPYELPSLMMSQTTPLAWHRQVADAIGELTGSGARALLIVAVETVKAGQPAIAVDLVRKITNHCGRAAAMNVVAHAMADTESRSSVAKVVDEASELAIRDPYGRVIAKCTAAVALAKSGDVVKYRQAIDAANADATSTTDASEKAKMLAVIVSALLEIGQCESAESLCEGVDLDDVRAALLTRVAVAHAQSGSVLMAERAANALTNDGLRRAALAAVATQLTRSGDLERAEQVIRGFSDTERTAERIAVCTALVRAGRVEQAIAMIRNVRSGPQRGEGWLAVIRELAANGMFRKARSCLTEIDDDILWEKTLSAVSIGYGRHGRVIRAVGTLLLMSDGDLRSEARSDLVAVLAEAGRPRAAKFAAELDVTYDDPDASIQRMSVVMAALAKGGKSKRARRTANRISDRPLRVAALASIAQECAAEGDFQQARRIMDEALSLAHSRIRDIEYSGALIAAVAALARIGDHQRAESLIRSAPRGKRPGAITAMAAGVAASDPDLANRLVRSVTSPTDVASAYLTVASALARSGHLDHAQACVNAIPDPAQRTAALPIIAEAAITAGHTDRSLDLLAAIPASRELAEVGALLAETGHEVIGRAAIARAWSGVPWFIPLPALAKVDPAAVVAATEPTE</sequence>
<gene>
    <name evidence="1" type="ORF">MHEL_46150</name>
</gene>
<reference evidence="1 2" key="1">
    <citation type="journal article" date="2019" name="Emerg. Microbes Infect.">
        <title>Comprehensive subspecies identification of 175 nontuberculous mycobacteria species based on 7547 genomic profiles.</title>
        <authorList>
            <person name="Matsumoto Y."/>
            <person name="Kinjo T."/>
            <person name="Motooka D."/>
            <person name="Nabeya D."/>
            <person name="Jung N."/>
            <person name="Uechi K."/>
            <person name="Horii T."/>
            <person name="Iida T."/>
            <person name="Fujita J."/>
            <person name="Nakamura S."/>
        </authorList>
    </citation>
    <scope>NUCLEOTIDE SEQUENCE [LARGE SCALE GENOMIC DNA]</scope>
    <source>
        <strain evidence="1 2">JCM 30396</strain>
    </source>
</reference>
<protein>
    <submittedName>
        <fullName evidence="1">Uncharacterized protein</fullName>
    </submittedName>
</protein>
<dbReference type="Proteomes" id="UP000467148">
    <property type="component" value="Chromosome"/>
</dbReference>
<organism evidence="1 2">
    <name type="scientific">Mycolicibacterium helvum</name>
    <dbReference type="NCBI Taxonomy" id="1534349"/>
    <lineage>
        <taxon>Bacteria</taxon>
        <taxon>Bacillati</taxon>
        <taxon>Actinomycetota</taxon>
        <taxon>Actinomycetes</taxon>
        <taxon>Mycobacteriales</taxon>
        <taxon>Mycobacteriaceae</taxon>
        <taxon>Mycolicibacterium</taxon>
    </lineage>
</organism>
<dbReference type="EMBL" id="AP022596">
    <property type="protein sequence ID" value="BBY66372.1"/>
    <property type="molecule type" value="Genomic_DNA"/>
</dbReference>
<proteinExistence type="predicted"/>
<dbReference type="Gene3D" id="1.25.40.10">
    <property type="entry name" value="Tetratricopeptide repeat domain"/>
    <property type="match status" value="5"/>
</dbReference>